<keyword evidence="1" id="KW-0808">Transferase</keyword>
<dbReference type="EMBL" id="CP024785">
    <property type="protein sequence ID" value="AUB37492.1"/>
    <property type="molecule type" value="Genomic_DNA"/>
</dbReference>
<dbReference type="GO" id="GO:0032259">
    <property type="term" value="P:methylation"/>
    <property type="evidence" value="ECO:0007669"/>
    <property type="project" value="UniProtKB-KW"/>
</dbReference>
<gene>
    <name evidence="1" type="ORF">COO91_03437</name>
</gene>
<accession>A0A2K8SPV3</accession>
<proteinExistence type="predicted"/>
<dbReference type="RefSeq" id="WP_100899119.1">
    <property type="nucleotide sequence ID" value="NZ_CAWNNC010000001.1"/>
</dbReference>
<protein>
    <submittedName>
        <fullName evidence="1">SAM-dependent methyltransferase</fullName>
    </submittedName>
</protein>
<sequence>MPKDFIQPSLFDLQLDDNDEEDYYPDWLYPDNWKTPRWKTAIKRQQLSLPLRNALSSSFLPRSGSWLDFGSGHGLDMPRLHDRTDGRYEVHDFDPHYCPKFSKLKATYSIVSLVYVLNVIEEPVERCKLLRFTWDLCTEALVVAVRCDGAGQQLTKIGTFQKYYDRDEINDLLIAYCPGARIFGIGAGHAIACK</sequence>
<dbReference type="AlphaFoldDB" id="A0A2K8SPV3"/>
<dbReference type="SUPFAM" id="SSF53335">
    <property type="entry name" value="S-adenosyl-L-methionine-dependent methyltransferases"/>
    <property type="match status" value="1"/>
</dbReference>
<reference evidence="1 2" key="1">
    <citation type="submission" date="2017-11" db="EMBL/GenBank/DDBJ databases">
        <title>Complete genome of a free-living desiccation-tolerant cyanobacterium and its photosynthetic adaptation to extreme terrestrial habitat.</title>
        <authorList>
            <person name="Shang J."/>
        </authorList>
    </citation>
    <scope>NUCLEOTIDE SEQUENCE [LARGE SCALE GENOMIC DNA]</scope>
    <source>
        <strain evidence="1 2">CCNUN1</strain>
    </source>
</reference>
<keyword evidence="2" id="KW-1185">Reference proteome</keyword>
<dbReference type="OrthoDB" id="516718at2"/>
<dbReference type="KEGG" id="nfl:COO91_03437"/>
<dbReference type="GO" id="GO:0008168">
    <property type="term" value="F:methyltransferase activity"/>
    <property type="evidence" value="ECO:0007669"/>
    <property type="project" value="UniProtKB-KW"/>
</dbReference>
<organism evidence="1 2">
    <name type="scientific">Nostoc flagelliforme CCNUN1</name>
    <dbReference type="NCBI Taxonomy" id="2038116"/>
    <lineage>
        <taxon>Bacteria</taxon>
        <taxon>Bacillati</taxon>
        <taxon>Cyanobacteriota</taxon>
        <taxon>Cyanophyceae</taxon>
        <taxon>Nostocales</taxon>
        <taxon>Nostocaceae</taxon>
        <taxon>Nostoc</taxon>
    </lineage>
</organism>
<dbReference type="InterPro" id="IPR029063">
    <property type="entry name" value="SAM-dependent_MTases_sf"/>
</dbReference>
<name>A0A2K8SPV3_9NOSO</name>
<keyword evidence="1" id="KW-0489">Methyltransferase</keyword>
<evidence type="ECO:0000313" key="1">
    <source>
        <dbReference type="EMBL" id="AUB37492.1"/>
    </source>
</evidence>
<dbReference type="Proteomes" id="UP000232003">
    <property type="component" value="Chromosome"/>
</dbReference>
<evidence type="ECO:0000313" key="2">
    <source>
        <dbReference type="Proteomes" id="UP000232003"/>
    </source>
</evidence>